<evidence type="ECO:0000313" key="5">
    <source>
        <dbReference type="Proteomes" id="UP000504607"/>
    </source>
</evidence>
<dbReference type="InterPro" id="IPR033121">
    <property type="entry name" value="PEPTIDASE_A1"/>
</dbReference>
<proteinExistence type="inferred from homology"/>
<dbReference type="GO" id="GO:0006508">
    <property type="term" value="P:proteolysis"/>
    <property type="evidence" value="ECO:0007669"/>
    <property type="project" value="UniProtKB-KW"/>
</dbReference>
<protein>
    <submittedName>
        <fullName evidence="6">Aspartyl protease family protein At5g10770-like</fullName>
    </submittedName>
</protein>
<dbReference type="SUPFAM" id="SSF50630">
    <property type="entry name" value="Acid proteases"/>
    <property type="match status" value="1"/>
</dbReference>
<organism evidence="5 6">
    <name type="scientific">Elaeis guineensis var. tenera</name>
    <name type="common">Oil palm</name>
    <dbReference type="NCBI Taxonomy" id="51953"/>
    <lineage>
        <taxon>Eukaryota</taxon>
        <taxon>Viridiplantae</taxon>
        <taxon>Streptophyta</taxon>
        <taxon>Embryophyta</taxon>
        <taxon>Tracheophyta</taxon>
        <taxon>Spermatophyta</taxon>
        <taxon>Magnoliopsida</taxon>
        <taxon>Liliopsida</taxon>
        <taxon>Arecaceae</taxon>
        <taxon>Arecoideae</taxon>
        <taxon>Cocoseae</taxon>
        <taxon>Elaeidinae</taxon>
        <taxon>Elaeis</taxon>
    </lineage>
</organism>
<dbReference type="InterPro" id="IPR001969">
    <property type="entry name" value="Aspartic_peptidase_AS"/>
</dbReference>
<dbReference type="FunFam" id="2.40.70.10:FF:000049">
    <property type="entry name" value="Aspartyl protease AED1"/>
    <property type="match status" value="1"/>
</dbReference>
<sequence length="529" mass="57436">MCRASREEKKIPSHPSSFLATAQLLEVRNPPIVGSLKICRCWRCRSSLEYPSSKIGRCLSSQTAAVGWVRILSINDGTVGAFDGLLTGVILACLEASLCKLFGNPTVRIVDFFARGPNEHPLFSADDALCLTKNHSQVFEAVTPISPSLINSAASKPTRPGTLLASTTIPAHAGDGEYITTVGFGTPNLNFTVIFDTGSDLTWIQCKPCVDECYPQKEPLFDPSHSSTYSNISCNSDDRSSTSDDYGCDPSNCVYEVQYGDGSFSVGFFARETVMLTPSNRGRLSKVCCQLPQSNSLYCISGFYRTHHTTAPDLDCQQAFLKASNQTESRAIFLDTSSNGYLTIAAGVQNSLDVKFTRMITESYLPSFYSLELIGMSVGGKDLAIPSTAFTDVGTIFDSGTTITWLPPAAYSALSSEFRQHMSKHSLVTPLGKLDTCYNFTGYNRIRVPAIALQFSGGVMLNVDASGILLFASPLQGCLAFASNDKDEFSIVGNMQQRTFDVVYAIMSRVESMDDEVGEYIEGSSGVRM</sequence>
<dbReference type="PRINTS" id="PR00792">
    <property type="entry name" value="PEPSIN"/>
</dbReference>
<dbReference type="Pfam" id="PF14543">
    <property type="entry name" value="TAXi_N"/>
    <property type="match status" value="1"/>
</dbReference>
<dbReference type="Pfam" id="PF14541">
    <property type="entry name" value="TAXi_C"/>
    <property type="match status" value="1"/>
</dbReference>
<dbReference type="InParanoid" id="A0A6J0PEB5"/>
<dbReference type="AlphaFoldDB" id="A0A6J0PEB5"/>
<keyword evidence="3" id="KW-0645">Protease</keyword>
<evidence type="ECO:0000256" key="2">
    <source>
        <dbReference type="PIRSR" id="PIRSR601461-1"/>
    </source>
</evidence>
<dbReference type="PANTHER" id="PTHR13683:SF750">
    <property type="entry name" value="ASPARTYL PROTEASE AED1"/>
    <property type="match status" value="1"/>
</dbReference>
<dbReference type="InterPro" id="IPR001461">
    <property type="entry name" value="Aspartic_peptidase_A1"/>
</dbReference>
<evidence type="ECO:0000313" key="6">
    <source>
        <dbReference type="RefSeq" id="XP_019703735.1"/>
    </source>
</evidence>
<dbReference type="GO" id="GO:0004190">
    <property type="term" value="F:aspartic-type endopeptidase activity"/>
    <property type="evidence" value="ECO:0007669"/>
    <property type="project" value="UniProtKB-KW"/>
</dbReference>
<keyword evidence="3" id="KW-0064">Aspartyl protease</keyword>
<evidence type="ECO:0000256" key="1">
    <source>
        <dbReference type="ARBA" id="ARBA00007447"/>
    </source>
</evidence>
<accession>A0A6J0PEB5</accession>
<name>A0A6J0PEB5_ELAGV</name>
<dbReference type="InterPro" id="IPR032799">
    <property type="entry name" value="TAXi_C"/>
</dbReference>
<feature type="active site" evidence="2">
    <location>
        <position position="196"/>
    </location>
</feature>
<keyword evidence="5" id="KW-1185">Reference proteome</keyword>
<dbReference type="OrthoDB" id="2747330at2759"/>
<dbReference type="InterPro" id="IPR021109">
    <property type="entry name" value="Peptidase_aspartic_dom_sf"/>
</dbReference>
<feature type="active site" evidence="2">
    <location>
        <position position="398"/>
    </location>
</feature>
<feature type="domain" description="Peptidase A1" evidence="4">
    <location>
        <begin position="178"/>
        <end position="514"/>
    </location>
</feature>
<dbReference type="Proteomes" id="UP000504607">
    <property type="component" value="Chromosome 2"/>
</dbReference>
<evidence type="ECO:0000256" key="3">
    <source>
        <dbReference type="RuleBase" id="RU000454"/>
    </source>
</evidence>
<comment type="similarity">
    <text evidence="1 3">Belongs to the peptidase A1 family.</text>
</comment>
<reference evidence="6" key="1">
    <citation type="submission" date="2025-08" db="UniProtKB">
        <authorList>
            <consortium name="RefSeq"/>
        </authorList>
    </citation>
    <scope>IDENTIFICATION</scope>
</reference>
<keyword evidence="3" id="KW-0378">Hydrolase</keyword>
<gene>
    <name evidence="6" type="primary">LOC109505469</name>
</gene>
<dbReference type="PANTHER" id="PTHR13683">
    <property type="entry name" value="ASPARTYL PROTEASES"/>
    <property type="match status" value="1"/>
</dbReference>
<dbReference type="PROSITE" id="PS51767">
    <property type="entry name" value="PEPTIDASE_A1"/>
    <property type="match status" value="1"/>
</dbReference>
<dbReference type="InterPro" id="IPR032861">
    <property type="entry name" value="TAXi_N"/>
</dbReference>
<evidence type="ECO:0000259" key="4">
    <source>
        <dbReference type="PROSITE" id="PS51767"/>
    </source>
</evidence>
<dbReference type="RefSeq" id="XP_019703735.1">
    <property type="nucleotide sequence ID" value="XM_019848176.1"/>
</dbReference>
<dbReference type="PROSITE" id="PS00141">
    <property type="entry name" value="ASP_PROTEASE"/>
    <property type="match status" value="1"/>
</dbReference>
<dbReference type="Gene3D" id="2.40.70.10">
    <property type="entry name" value="Acid Proteases"/>
    <property type="match status" value="2"/>
</dbReference>